<proteinExistence type="predicted"/>
<keyword evidence="1" id="KW-0812">Transmembrane</keyword>
<dbReference type="OrthoDB" id="9780884at2"/>
<organism evidence="3 4">
    <name type="scientific">Agrobacterium tumefaciens</name>
    <dbReference type="NCBI Taxonomy" id="358"/>
    <lineage>
        <taxon>Bacteria</taxon>
        <taxon>Pseudomonadati</taxon>
        <taxon>Pseudomonadota</taxon>
        <taxon>Alphaproteobacteria</taxon>
        <taxon>Hyphomicrobiales</taxon>
        <taxon>Rhizobiaceae</taxon>
        <taxon>Rhizobium/Agrobacterium group</taxon>
        <taxon>Agrobacterium</taxon>
        <taxon>Agrobacterium tumefaciens complex</taxon>
    </lineage>
</organism>
<evidence type="ECO:0000259" key="2">
    <source>
        <dbReference type="Pfam" id="PF00149"/>
    </source>
</evidence>
<accession>A0A0D0KUK7</accession>
<protein>
    <submittedName>
        <fullName evidence="3">Metallophosphoesterase</fullName>
    </submittedName>
</protein>
<dbReference type="AlphaFoldDB" id="A0A0D0KUK7"/>
<name>A0A0D0KUK7_AGRTU</name>
<dbReference type="Gene3D" id="3.60.21.10">
    <property type="match status" value="1"/>
</dbReference>
<dbReference type="GO" id="GO:0016787">
    <property type="term" value="F:hydrolase activity"/>
    <property type="evidence" value="ECO:0007669"/>
    <property type="project" value="InterPro"/>
</dbReference>
<dbReference type="Pfam" id="PF00149">
    <property type="entry name" value="Metallophos"/>
    <property type="match status" value="1"/>
</dbReference>
<evidence type="ECO:0000313" key="3">
    <source>
        <dbReference type="EMBL" id="KIQ01962.1"/>
    </source>
</evidence>
<dbReference type="Proteomes" id="UP000035017">
    <property type="component" value="Unassembled WGS sequence"/>
</dbReference>
<keyword evidence="1" id="KW-0472">Membrane</keyword>
<dbReference type="InterPro" id="IPR004843">
    <property type="entry name" value="Calcineurin-like_PHP"/>
</dbReference>
<gene>
    <name evidence="3" type="ORF">RU07_14635</name>
</gene>
<evidence type="ECO:0000256" key="1">
    <source>
        <dbReference type="SAM" id="Phobius"/>
    </source>
</evidence>
<dbReference type="InterPro" id="IPR029052">
    <property type="entry name" value="Metallo-depent_PP-like"/>
</dbReference>
<dbReference type="PANTHER" id="PTHR31302:SF0">
    <property type="entry name" value="TRANSMEMBRANE PROTEIN WITH METALLOPHOSPHOESTERASE DOMAIN"/>
    <property type="match status" value="1"/>
</dbReference>
<feature type="transmembrane region" description="Helical" evidence="1">
    <location>
        <begin position="20"/>
        <end position="39"/>
    </location>
</feature>
<comment type="caution">
    <text evidence="3">The sequence shown here is derived from an EMBL/GenBank/DDBJ whole genome shotgun (WGS) entry which is preliminary data.</text>
</comment>
<sequence length="372" mass="40664">MFHLIFGLPWLLVATRFIAPLPWIWSVKIALAVLLLVASQYHFFNRLSSGSVFSPEFPRMLVIAFNVLMGALLLLAVFQIALDLVSLVLWPFKGHLPTAPAGLRYGMGLVALGLASFGVAQAIRVPPLKDIEISIKGLPPAFDGYQMIQLTDLHISRLFTAEWVEEVVVRTNALNADLIVITGDLIDGNIQSREADIAPLAKLKARDGVMTIPGNHEYFFGYEEWMRYFEGLNMKTLANGHAVIERNGERVVIAGVTDLTSTRSGFPAPDIAAALNGAPLSSPVILLDHQPMEAERNARAGVSVQLSGHTHGGMVLGLDQLVARANKGFVSGFYQVGEMQLYVNNGTALWPGFALRLSVLSELTRITLRRTP</sequence>
<keyword evidence="1" id="KW-1133">Transmembrane helix</keyword>
<feature type="transmembrane region" description="Helical" evidence="1">
    <location>
        <begin position="60"/>
        <end position="82"/>
    </location>
</feature>
<reference evidence="3 4" key="1">
    <citation type="submission" date="2014-12" db="EMBL/GenBank/DDBJ databases">
        <title>16Stimator: statistical estimation of ribosomal gene copy numbers from draft genome assemblies.</title>
        <authorList>
            <person name="Perisin M.A."/>
            <person name="Vetter M."/>
            <person name="Gilbert J.A."/>
            <person name="Bergelson J."/>
        </authorList>
    </citation>
    <scope>NUCLEOTIDE SEQUENCE [LARGE SCALE GENOMIC DNA]</scope>
    <source>
        <strain evidence="3 4">MEJ076</strain>
    </source>
</reference>
<dbReference type="InterPro" id="IPR051158">
    <property type="entry name" value="Metallophosphoesterase_sf"/>
</dbReference>
<dbReference type="PANTHER" id="PTHR31302">
    <property type="entry name" value="TRANSMEMBRANE PROTEIN WITH METALLOPHOSPHOESTERASE DOMAIN-RELATED"/>
    <property type="match status" value="1"/>
</dbReference>
<evidence type="ECO:0000313" key="4">
    <source>
        <dbReference type="Proteomes" id="UP000035017"/>
    </source>
</evidence>
<feature type="domain" description="Calcineurin-like phosphoesterase" evidence="2">
    <location>
        <begin position="149"/>
        <end position="312"/>
    </location>
</feature>
<dbReference type="EMBL" id="JXQV01000012">
    <property type="protein sequence ID" value="KIQ01962.1"/>
    <property type="molecule type" value="Genomic_DNA"/>
</dbReference>
<dbReference type="SUPFAM" id="SSF56300">
    <property type="entry name" value="Metallo-dependent phosphatases"/>
    <property type="match status" value="1"/>
</dbReference>
<feature type="transmembrane region" description="Helical" evidence="1">
    <location>
        <begin position="102"/>
        <end position="123"/>
    </location>
</feature>
<dbReference type="CDD" id="cd07385">
    <property type="entry name" value="MPP_YkuE_C"/>
    <property type="match status" value="1"/>
</dbReference>